<dbReference type="Gene3D" id="2.60.40.1360">
    <property type="match status" value="1"/>
</dbReference>
<dbReference type="RefSeq" id="XP_017769969.1">
    <property type="nucleotide sequence ID" value="XM_017914480.1"/>
</dbReference>
<protein>
    <recommendedName>
        <fullName evidence="3 10">Alpha-mannosidase</fullName>
        <ecNumber evidence="10">3.2.1.-</ecNumber>
    </recommendedName>
</protein>
<dbReference type="Pfam" id="PF17677">
    <property type="entry name" value="Glyco_hydro38C2"/>
    <property type="match status" value="1"/>
</dbReference>
<comment type="similarity">
    <text evidence="2 10">Belongs to the glycosyl hydrolase 38 family.</text>
</comment>
<dbReference type="InterPro" id="IPR011330">
    <property type="entry name" value="Glyco_hydro/deAcase_b/a-brl"/>
</dbReference>
<proteinExistence type="inferred from homology"/>
<evidence type="ECO:0000256" key="2">
    <source>
        <dbReference type="ARBA" id="ARBA00009792"/>
    </source>
</evidence>
<dbReference type="Gene3D" id="1.20.1270.50">
    <property type="entry name" value="Glycoside hydrolase family 38, central domain"/>
    <property type="match status" value="2"/>
</dbReference>
<dbReference type="InterPro" id="IPR027291">
    <property type="entry name" value="Glyco_hydro_38_N_sf"/>
</dbReference>
<dbReference type="InterPro" id="IPR028995">
    <property type="entry name" value="Glyco_hydro_57/38_cen_sf"/>
</dbReference>
<dbReference type="Gene3D" id="2.60.40.1180">
    <property type="entry name" value="Golgi alpha-mannosidase II"/>
    <property type="match status" value="1"/>
</dbReference>
<dbReference type="SMART" id="SM00872">
    <property type="entry name" value="Alpha-mann_mid"/>
    <property type="match status" value="1"/>
</dbReference>
<name>A0ABM1M5W9_NICVS</name>
<evidence type="ECO:0000256" key="1">
    <source>
        <dbReference type="ARBA" id="ARBA00000365"/>
    </source>
</evidence>
<keyword evidence="6 10" id="KW-0862">Zinc</keyword>
<dbReference type="Gene3D" id="3.20.110.10">
    <property type="entry name" value="Glycoside hydrolase 38, N terminal domain"/>
    <property type="match status" value="1"/>
</dbReference>
<dbReference type="Proteomes" id="UP000695000">
    <property type="component" value="Unplaced"/>
</dbReference>
<evidence type="ECO:0000256" key="10">
    <source>
        <dbReference type="RuleBase" id="RU361199"/>
    </source>
</evidence>
<dbReference type="InterPro" id="IPR015341">
    <property type="entry name" value="Glyco_hydro_38_cen"/>
</dbReference>
<reference evidence="13" key="1">
    <citation type="submission" date="2025-08" db="UniProtKB">
        <authorList>
            <consortium name="RefSeq"/>
        </authorList>
    </citation>
    <scope>IDENTIFICATION</scope>
    <source>
        <tissue evidence="13">Whole Larva</tissue>
    </source>
</reference>
<evidence type="ECO:0000256" key="7">
    <source>
        <dbReference type="ARBA" id="ARBA00023157"/>
    </source>
</evidence>
<evidence type="ECO:0000313" key="13">
    <source>
        <dbReference type="RefSeq" id="XP_017769969.1"/>
    </source>
</evidence>
<dbReference type="PANTHER" id="PTHR11607:SF3">
    <property type="entry name" value="LYSOSOMAL ALPHA-MANNOSIDASE"/>
    <property type="match status" value="1"/>
</dbReference>
<dbReference type="InterPro" id="IPR050843">
    <property type="entry name" value="Glycosyl_Hydrlase_38"/>
</dbReference>
<evidence type="ECO:0000259" key="11">
    <source>
        <dbReference type="SMART" id="SM00872"/>
    </source>
</evidence>
<evidence type="ECO:0000313" key="12">
    <source>
        <dbReference type="Proteomes" id="UP000695000"/>
    </source>
</evidence>
<evidence type="ECO:0000256" key="6">
    <source>
        <dbReference type="ARBA" id="ARBA00022833"/>
    </source>
</evidence>
<sequence length="1004" mass="114498">MRTVLILLVLIYWAAGKPLEADTRSEKKCGYQSCHKIHRTKLNVHLVPHSHDDVGWLKTVDQYFFGSKTNIQMAGIQYIIGSSIDALRSNPDRRFIQVETAFFWKWWKQQSEQVRDDVRYLVNNGRLEIINGAWSMNDEAATHYHSIIDQFTLGLRTINDTLGECGQPKIGWQIDPFGHSREMASIFSQLGFEGQFFARLDYRDSKLRHNRSELEMVWQGSPSLGKSSNLFTGVLYDFYTTPAYFCWDVLCSDVPINNDEESPDYNELDIVNRFADYVLKGSKYFNTNNLLVTMGGDFTYQAAEMFFNNMDKLIQGFRKFRPDINIIYSTPSCYLKAVNEISKGNGIKYTVKTDDFFPYASKTYSYWTGYFTSRPNSKRFERQGNNILQVTKQLVTFEKLLNGKDYSKNLTLLKEAMGIMQHHDAITGTEKQHVVGDYVRLLEKGIKAAETNVGSIIHDLLSKDGTSGNLKIKLESCLLSNVSYCHPSKADQFTVAVYNPLSRNASHYVRLPVDKTRFQITGSNGDDIPYTIMPAIANFTDFADSSPSDLVFLADDIPPLGLKYFHLKVQHTRDIPKIKEVVQHRLGDEVSGFTIDDVTGLLQTVTLNGVTLKVKQEFMYYHGANGSNLGEENQASGAYIFRPADSTRTAVSFADKVTFTVHSSEFVDEVHQTINSWIKQVIRLYKQENYIEFDWVVGPIDISTNSGTEVISRFTADVDSNGTFYTDSNGRQMLRRVRDYRETYDYTDEEPVSGNYYPITSRITLRDHSRNLEIAVLNDRAQGGSSLHDGQMELMVHRRLLNDDDFGVQEALNEVEFDKGVIARGQHFLTFGPIKSDDSKTSSALQRDLAQKKILNAWVFVGNATGDEFSYENLKEKINFQFSGLRRSLPPNVQILTLEPADDRSILLRLEHVFEEGEDDVLSKPVAVDIADLFTLFNIESIRETTLGANQWLDDNEKLEWDLHEYSDGRASVNYIEESRVGSSLDDFVVTLTPMKIRTFIIYV</sequence>
<keyword evidence="12" id="KW-1185">Reference proteome</keyword>
<dbReference type="InterPro" id="IPR041147">
    <property type="entry name" value="GH38_C"/>
</dbReference>
<gene>
    <name evidence="13" type="primary">LOC108557813</name>
</gene>
<dbReference type="GeneID" id="108557813"/>
<evidence type="ECO:0000256" key="9">
    <source>
        <dbReference type="ARBA" id="ARBA00023295"/>
    </source>
</evidence>
<comment type="cofactor">
    <cofactor evidence="10">
        <name>Zn(2+)</name>
        <dbReference type="ChEBI" id="CHEBI:29105"/>
    </cofactor>
    <text evidence="10">Binds 1 zinc ion per subunit.</text>
</comment>
<dbReference type="SUPFAM" id="SSF74650">
    <property type="entry name" value="Galactose mutarotase-like"/>
    <property type="match status" value="1"/>
</dbReference>
<feature type="chain" id="PRO_5044957885" description="Alpha-mannosidase" evidence="10">
    <location>
        <begin position="17"/>
        <end position="1004"/>
    </location>
</feature>
<dbReference type="SUPFAM" id="SSF88688">
    <property type="entry name" value="Families 57/38 glycoside transferase middle domain"/>
    <property type="match status" value="1"/>
</dbReference>
<keyword evidence="5 10" id="KW-0378">Hydrolase</keyword>
<evidence type="ECO:0000256" key="4">
    <source>
        <dbReference type="ARBA" id="ARBA00022723"/>
    </source>
</evidence>
<evidence type="ECO:0000256" key="5">
    <source>
        <dbReference type="ARBA" id="ARBA00022801"/>
    </source>
</evidence>
<dbReference type="InterPro" id="IPR037094">
    <property type="entry name" value="Glyco_hydro_38_cen_sf"/>
</dbReference>
<keyword evidence="4 10" id="KW-0479">Metal-binding</keyword>
<keyword evidence="7" id="KW-1015">Disulfide bond</keyword>
<dbReference type="InterPro" id="IPR011682">
    <property type="entry name" value="Glyco_hydro_38_C"/>
</dbReference>
<feature type="signal peptide" evidence="10">
    <location>
        <begin position="1"/>
        <end position="16"/>
    </location>
</feature>
<feature type="domain" description="Glycoside hydrolase family 38 central" evidence="11">
    <location>
        <begin position="365"/>
        <end position="442"/>
    </location>
</feature>
<evidence type="ECO:0000256" key="3">
    <source>
        <dbReference type="ARBA" id="ARBA00012752"/>
    </source>
</evidence>
<dbReference type="InterPro" id="IPR011013">
    <property type="entry name" value="Gal_mutarotase_sf_dom"/>
</dbReference>
<evidence type="ECO:0000256" key="8">
    <source>
        <dbReference type="ARBA" id="ARBA00023180"/>
    </source>
</evidence>
<keyword evidence="9 10" id="KW-0326">Glycosidase</keyword>
<keyword evidence="10" id="KW-0732">Signal</keyword>
<dbReference type="Pfam" id="PF09261">
    <property type="entry name" value="Alpha-mann_mid"/>
    <property type="match status" value="1"/>
</dbReference>
<accession>A0ABM1M5W9</accession>
<dbReference type="CDD" id="cd10810">
    <property type="entry name" value="GH38N_AMII_LAM_like"/>
    <property type="match status" value="1"/>
</dbReference>
<dbReference type="Gene3D" id="2.70.98.30">
    <property type="entry name" value="Golgi alpha-mannosidase II, domain 4"/>
    <property type="match status" value="1"/>
</dbReference>
<comment type="catalytic activity">
    <reaction evidence="1">
        <text>Hydrolysis of terminal, non-reducing alpha-D-mannose residues in alpha-D-mannosides.</text>
        <dbReference type="EC" id="3.2.1.24"/>
    </reaction>
</comment>
<dbReference type="InterPro" id="IPR000602">
    <property type="entry name" value="Glyco_hydro_38_N"/>
</dbReference>
<dbReference type="SUPFAM" id="SSF88713">
    <property type="entry name" value="Glycoside hydrolase/deacetylase"/>
    <property type="match status" value="1"/>
</dbReference>
<organism evidence="12 13">
    <name type="scientific">Nicrophorus vespilloides</name>
    <name type="common">Boreal carrion beetle</name>
    <dbReference type="NCBI Taxonomy" id="110193"/>
    <lineage>
        <taxon>Eukaryota</taxon>
        <taxon>Metazoa</taxon>
        <taxon>Ecdysozoa</taxon>
        <taxon>Arthropoda</taxon>
        <taxon>Hexapoda</taxon>
        <taxon>Insecta</taxon>
        <taxon>Pterygota</taxon>
        <taxon>Neoptera</taxon>
        <taxon>Endopterygota</taxon>
        <taxon>Coleoptera</taxon>
        <taxon>Polyphaga</taxon>
        <taxon>Staphyliniformia</taxon>
        <taxon>Silphidae</taxon>
        <taxon>Nicrophorinae</taxon>
        <taxon>Nicrophorus</taxon>
    </lineage>
</organism>
<dbReference type="PANTHER" id="PTHR11607">
    <property type="entry name" value="ALPHA-MANNOSIDASE"/>
    <property type="match status" value="1"/>
</dbReference>
<dbReference type="Pfam" id="PF07748">
    <property type="entry name" value="Glyco_hydro_38C"/>
    <property type="match status" value="1"/>
</dbReference>
<dbReference type="InterPro" id="IPR013780">
    <property type="entry name" value="Glyco_hydro_b"/>
</dbReference>
<dbReference type="EC" id="3.2.1.-" evidence="10"/>
<dbReference type="Pfam" id="PF01074">
    <property type="entry name" value="Glyco_hydro_38N"/>
    <property type="match status" value="1"/>
</dbReference>
<keyword evidence="8" id="KW-0325">Glycoprotein</keyword>